<proteinExistence type="predicted"/>
<dbReference type="AlphaFoldDB" id="A0A518CLD1"/>
<name>A0A518CLD1_9PLAN</name>
<dbReference type="GO" id="GO:0000160">
    <property type="term" value="P:phosphorelay signal transduction system"/>
    <property type="evidence" value="ECO:0007669"/>
    <property type="project" value="InterPro"/>
</dbReference>
<dbReference type="EMBL" id="CP036281">
    <property type="protein sequence ID" value="QDU80035.1"/>
    <property type="molecule type" value="Genomic_DNA"/>
</dbReference>
<reference evidence="4 5" key="1">
    <citation type="submission" date="2019-02" db="EMBL/GenBank/DDBJ databases">
        <title>Deep-cultivation of Planctomycetes and their phenomic and genomic characterization uncovers novel biology.</title>
        <authorList>
            <person name="Wiegand S."/>
            <person name="Jogler M."/>
            <person name="Boedeker C."/>
            <person name="Pinto D."/>
            <person name="Vollmers J."/>
            <person name="Rivas-Marin E."/>
            <person name="Kohn T."/>
            <person name="Peeters S.H."/>
            <person name="Heuer A."/>
            <person name="Rast P."/>
            <person name="Oberbeckmann S."/>
            <person name="Bunk B."/>
            <person name="Jeske O."/>
            <person name="Meyerdierks A."/>
            <person name="Storesund J.E."/>
            <person name="Kallscheuer N."/>
            <person name="Luecker S."/>
            <person name="Lage O.M."/>
            <person name="Pohl T."/>
            <person name="Merkel B.J."/>
            <person name="Hornburger P."/>
            <person name="Mueller R.-W."/>
            <person name="Bruemmer F."/>
            <person name="Labrenz M."/>
            <person name="Spormann A.M."/>
            <person name="Op den Camp H."/>
            <person name="Overmann J."/>
            <person name="Amann R."/>
            <person name="Jetten M.S.M."/>
            <person name="Mascher T."/>
            <person name="Medema M.H."/>
            <person name="Devos D.P."/>
            <person name="Kaster A.-K."/>
            <person name="Ovreas L."/>
            <person name="Rohde M."/>
            <person name="Galperin M.Y."/>
            <person name="Jogler C."/>
        </authorList>
    </citation>
    <scope>NUCLEOTIDE SEQUENCE [LARGE SCALE GENOMIC DNA]</scope>
    <source>
        <strain evidence="4 5">Pla110</strain>
    </source>
</reference>
<dbReference type="CDD" id="cd00156">
    <property type="entry name" value="REC"/>
    <property type="match status" value="1"/>
</dbReference>
<keyword evidence="4" id="KW-0238">DNA-binding</keyword>
<organism evidence="4 5">
    <name type="scientific">Polystyrenella longa</name>
    <dbReference type="NCBI Taxonomy" id="2528007"/>
    <lineage>
        <taxon>Bacteria</taxon>
        <taxon>Pseudomonadati</taxon>
        <taxon>Planctomycetota</taxon>
        <taxon>Planctomycetia</taxon>
        <taxon>Planctomycetales</taxon>
        <taxon>Planctomycetaceae</taxon>
        <taxon>Polystyrenella</taxon>
    </lineage>
</organism>
<evidence type="ECO:0000259" key="3">
    <source>
        <dbReference type="PROSITE" id="PS50110"/>
    </source>
</evidence>
<evidence type="ECO:0000256" key="1">
    <source>
        <dbReference type="ARBA" id="ARBA00022553"/>
    </source>
</evidence>
<dbReference type="Gene3D" id="3.40.50.2300">
    <property type="match status" value="1"/>
</dbReference>
<sequence>MKTILILEDDIDLANHWQTWLEEAGYRVLHESDAAGAVAIVDSIEVDLVISDIFIGSHETGFSKQGGLSLLSHIMLHSDPKPKSMILTGAKPSIALNRHVELLEADRFIAKPVTRDTLLQEAKELLAQPKRSSHLPPEPL</sequence>
<dbReference type="InterPro" id="IPR001789">
    <property type="entry name" value="Sig_transdc_resp-reg_receiver"/>
</dbReference>
<dbReference type="SUPFAM" id="SSF52172">
    <property type="entry name" value="CheY-like"/>
    <property type="match status" value="1"/>
</dbReference>
<keyword evidence="1 2" id="KW-0597">Phosphoprotein</keyword>
<protein>
    <submittedName>
        <fullName evidence="4">DNA-binding transcriptional regulator TorR</fullName>
    </submittedName>
</protein>
<dbReference type="KEGG" id="plon:Pla110_17570"/>
<evidence type="ECO:0000256" key="2">
    <source>
        <dbReference type="PROSITE-ProRule" id="PRU00169"/>
    </source>
</evidence>
<feature type="domain" description="Response regulatory" evidence="3">
    <location>
        <begin position="3"/>
        <end position="126"/>
    </location>
</feature>
<evidence type="ECO:0000313" key="5">
    <source>
        <dbReference type="Proteomes" id="UP000317178"/>
    </source>
</evidence>
<dbReference type="PANTHER" id="PTHR44591">
    <property type="entry name" value="STRESS RESPONSE REGULATOR PROTEIN 1"/>
    <property type="match status" value="1"/>
</dbReference>
<dbReference type="PANTHER" id="PTHR44591:SF23">
    <property type="entry name" value="CHEY SUBFAMILY"/>
    <property type="match status" value="1"/>
</dbReference>
<gene>
    <name evidence="4" type="ORF">Pla110_17570</name>
</gene>
<dbReference type="Proteomes" id="UP000317178">
    <property type="component" value="Chromosome"/>
</dbReference>
<accession>A0A518CLD1</accession>
<dbReference type="InterPro" id="IPR050595">
    <property type="entry name" value="Bact_response_regulator"/>
</dbReference>
<dbReference type="GO" id="GO:0003677">
    <property type="term" value="F:DNA binding"/>
    <property type="evidence" value="ECO:0007669"/>
    <property type="project" value="UniProtKB-KW"/>
</dbReference>
<dbReference type="OrthoDB" id="9792014at2"/>
<dbReference type="PROSITE" id="PS50110">
    <property type="entry name" value="RESPONSE_REGULATORY"/>
    <property type="match status" value="1"/>
</dbReference>
<evidence type="ECO:0000313" key="4">
    <source>
        <dbReference type="EMBL" id="QDU80035.1"/>
    </source>
</evidence>
<dbReference type="InterPro" id="IPR011006">
    <property type="entry name" value="CheY-like_superfamily"/>
</dbReference>
<keyword evidence="5" id="KW-1185">Reference proteome</keyword>
<dbReference type="SMART" id="SM00448">
    <property type="entry name" value="REC"/>
    <property type="match status" value="1"/>
</dbReference>
<feature type="modified residue" description="4-aspartylphosphate" evidence="2">
    <location>
        <position position="52"/>
    </location>
</feature>
<dbReference type="Pfam" id="PF00072">
    <property type="entry name" value="Response_reg"/>
    <property type="match status" value="1"/>
</dbReference>
<dbReference type="RefSeq" id="WP_144995110.1">
    <property type="nucleotide sequence ID" value="NZ_CP036281.1"/>
</dbReference>